<evidence type="ECO:0000313" key="2">
    <source>
        <dbReference type="EMBL" id="KAJ7622415.1"/>
    </source>
</evidence>
<proteinExistence type="predicted"/>
<gene>
    <name evidence="2" type="ORF">FB45DRAFT_1061923</name>
</gene>
<sequence length="628" mass="69451">MSYNFGPPMPMTHGSALNHPTPSSLYPPPIVPVSYTSIPGQIGGRIVVEPFGETMILAAEGEFQRFNQEMVSLQERSRSTGRQIVASGAKIPELPVEILRRIFIACVATQSVDGSLGVDLNFVLMKTGPEVRLALCQVCVRWRAIVLGTQELWSDVRVRFVFWEADHEISNFGPAFSLLDTWLSMGGQCSLNLTMLWTNNHPRILQTLVKSAPRIRSLKFSPIRWKSIRSFLQLPPGSLERLEKICIDNLSDSIASAAKNTTVFLTATHLRSVSLRGFPRMKLDTLAIPWGQLTELFIREGNVPMTELNFILPLCVNLARAGLFISDTQPAPQHDIVMPTLCWLKLDCNILDDAAQFLHHVSFPSLLELVLNCDVFPRTSTPPTLPPLLPTVRRLSITRSNRKAYDPTCPWNWPFAAPWRTSRHPVPLPWLAACNLAQEVFLPHSPLGEELVTMISEGALLPNVQLLVVPTQDFGLALSMICARLGSIQSSTITEFGISGRVRDSWKVNMKPNGVDELMAAGVFICDEVVLKGLEGAVAPHLGEIEDRARECYRNRVGLYESCQEFAEDEEYASEGVPDSGESEGDVSEDDALAAVHSEDEQEKEDDECDSDGEQGSGASGEEDCDDD</sequence>
<comment type="caution">
    <text evidence="2">The sequence shown here is derived from an EMBL/GenBank/DDBJ whole genome shotgun (WGS) entry which is preliminary data.</text>
</comment>
<dbReference type="AlphaFoldDB" id="A0AAD7BIW7"/>
<organism evidence="2 3">
    <name type="scientific">Roridomyces roridus</name>
    <dbReference type="NCBI Taxonomy" id="1738132"/>
    <lineage>
        <taxon>Eukaryota</taxon>
        <taxon>Fungi</taxon>
        <taxon>Dikarya</taxon>
        <taxon>Basidiomycota</taxon>
        <taxon>Agaricomycotina</taxon>
        <taxon>Agaricomycetes</taxon>
        <taxon>Agaricomycetidae</taxon>
        <taxon>Agaricales</taxon>
        <taxon>Marasmiineae</taxon>
        <taxon>Mycenaceae</taxon>
        <taxon>Roridomyces</taxon>
    </lineage>
</organism>
<feature type="compositionally biased region" description="Acidic residues" evidence="1">
    <location>
        <begin position="600"/>
        <end position="613"/>
    </location>
</feature>
<accession>A0AAD7BIW7</accession>
<reference evidence="2" key="1">
    <citation type="submission" date="2023-03" db="EMBL/GenBank/DDBJ databases">
        <title>Massive genome expansion in bonnet fungi (Mycena s.s.) driven by repeated elements and novel gene families across ecological guilds.</title>
        <authorList>
            <consortium name="Lawrence Berkeley National Laboratory"/>
            <person name="Harder C.B."/>
            <person name="Miyauchi S."/>
            <person name="Viragh M."/>
            <person name="Kuo A."/>
            <person name="Thoen E."/>
            <person name="Andreopoulos B."/>
            <person name="Lu D."/>
            <person name="Skrede I."/>
            <person name="Drula E."/>
            <person name="Henrissat B."/>
            <person name="Morin E."/>
            <person name="Kohler A."/>
            <person name="Barry K."/>
            <person name="LaButti K."/>
            <person name="Morin E."/>
            <person name="Salamov A."/>
            <person name="Lipzen A."/>
            <person name="Mereny Z."/>
            <person name="Hegedus B."/>
            <person name="Baldrian P."/>
            <person name="Stursova M."/>
            <person name="Weitz H."/>
            <person name="Taylor A."/>
            <person name="Grigoriev I.V."/>
            <person name="Nagy L.G."/>
            <person name="Martin F."/>
            <person name="Kauserud H."/>
        </authorList>
    </citation>
    <scope>NUCLEOTIDE SEQUENCE</scope>
    <source>
        <strain evidence="2">9284</strain>
    </source>
</reference>
<dbReference type="Proteomes" id="UP001221142">
    <property type="component" value="Unassembled WGS sequence"/>
</dbReference>
<name>A0AAD7BIW7_9AGAR</name>
<evidence type="ECO:0000313" key="3">
    <source>
        <dbReference type="Proteomes" id="UP001221142"/>
    </source>
</evidence>
<feature type="region of interest" description="Disordered" evidence="1">
    <location>
        <begin position="569"/>
        <end position="628"/>
    </location>
</feature>
<evidence type="ECO:0008006" key="4">
    <source>
        <dbReference type="Google" id="ProtNLM"/>
    </source>
</evidence>
<dbReference type="EMBL" id="JARKIF010000015">
    <property type="protein sequence ID" value="KAJ7622415.1"/>
    <property type="molecule type" value="Genomic_DNA"/>
</dbReference>
<feature type="compositionally biased region" description="Acidic residues" evidence="1">
    <location>
        <begin position="581"/>
        <end position="592"/>
    </location>
</feature>
<evidence type="ECO:0000256" key="1">
    <source>
        <dbReference type="SAM" id="MobiDB-lite"/>
    </source>
</evidence>
<protein>
    <recommendedName>
        <fullName evidence="4">F-box domain-containing protein</fullName>
    </recommendedName>
</protein>
<keyword evidence="3" id="KW-1185">Reference proteome</keyword>